<evidence type="ECO:0000259" key="2">
    <source>
        <dbReference type="SMART" id="SM00899"/>
    </source>
</evidence>
<organism evidence="3 4">
    <name type="scientific">Succinivibrio faecicola</name>
    <dbReference type="NCBI Taxonomy" id="2820300"/>
    <lineage>
        <taxon>Bacteria</taxon>
        <taxon>Pseudomonadati</taxon>
        <taxon>Pseudomonadota</taxon>
        <taxon>Gammaproteobacteria</taxon>
        <taxon>Aeromonadales</taxon>
        <taxon>Succinivibrionaceae</taxon>
        <taxon>Succinivibrio</taxon>
    </lineage>
</organism>
<keyword evidence="4" id="KW-1185">Reference proteome</keyword>
<dbReference type="InterPro" id="IPR007167">
    <property type="entry name" value="Fe-transptr_FeoA-like"/>
</dbReference>
<dbReference type="PANTHER" id="PTHR42954:SF2">
    <property type="entry name" value="FE(2+) TRANSPORT PROTEIN A"/>
    <property type="match status" value="1"/>
</dbReference>
<dbReference type="Gene3D" id="2.30.30.90">
    <property type="match status" value="1"/>
</dbReference>
<sequence>MKTLDKIPVLSNAVVKKVHAKGTSLRRRLLDMGITQGCQVTKVRQAPLGDPIELNVRGYSLIIRNEDAMLIEVEC</sequence>
<dbReference type="PANTHER" id="PTHR42954">
    <property type="entry name" value="FE(2+) TRANSPORT PROTEIN A"/>
    <property type="match status" value="1"/>
</dbReference>
<proteinExistence type="predicted"/>
<dbReference type="SMART" id="SM00899">
    <property type="entry name" value="FeoA"/>
    <property type="match status" value="1"/>
</dbReference>
<gene>
    <name evidence="3" type="ORF">J5V48_06615</name>
</gene>
<dbReference type="EMBL" id="JAGFNY010000021">
    <property type="protein sequence ID" value="MBW7570561.1"/>
    <property type="molecule type" value="Genomic_DNA"/>
</dbReference>
<evidence type="ECO:0000313" key="4">
    <source>
        <dbReference type="Proteomes" id="UP000731465"/>
    </source>
</evidence>
<dbReference type="SUPFAM" id="SSF50037">
    <property type="entry name" value="C-terminal domain of transcriptional repressors"/>
    <property type="match status" value="1"/>
</dbReference>
<accession>A0ABS7DHI1</accession>
<comment type="caution">
    <text evidence="3">The sequence shown here is derived from an EMBL/GenBank/DDBJ whole genome shotgun (WGS) entry which is preliminary data.</text>
</comment>
<reference evidence="3 4" key="1">
    <citation type="submission" date="2021-03" db="EMBL/GenBank/DDBJ databases">
        <title>Succinivibrio sp. nov. isolated from feces of cow.</title>
        <authorList>
            <person name="Choi J.-Y."/>
        </authorList>
    </citation>
    <scope>NUCLEOTIDE SEQUENCE [LARGE SCALE GENOMIC DNA]</scope>
    <source>
        <strain evidence="3 4">AGMB01872</strain>
    </source>
</reference>
<dbReference type="Pfam" id="PF04023">
    <property type="entry name" value="FeoA"/>
    <property type="match status" value="1"/>
</dbReference>
<protein>
    <submittedName>
        <fullName evidence="3">Ferrous iron transport protein A</fullName>
    </submittedName>
</protein>
<dbReference type="RefSeq" id="WP_219937785.1">
    <property type="nucleotide sequence ID" value="NZ_JAGFNY010000021.1"/>
</dbReference>
<dbReference type="Proteomes" id="UP000731465">
    <property type="component" value="Unassembled WGS sequence"/>
</dbReference>
<dbReference type="InterPro" id="IPR052713">
    <property type="entry name" value="FeoA"/>
</dbReference>
<dbReference type="InterPro" id="IPR008988">
    <property type="entry name" value="Transcriptional_repressor_C"/>
</dbReference>
<evidence type="ECO:0000313" key="3">
    <source>
        <dbReference type="EMBL" id="MBW7570561.1"/>
    </source>
</evidence>
<keyword evidence="1" id="KW-0408">Iron</keyword>
<feature type="domain" description="Ferrous iron transporter FeoA-like" evidence="2">
    <location>
        <begin position="2"/>
        <end position="75"/>
    </location>
</feature>
<evidence type="ECO:0000256" key="1">
    <source>
        <dbReference type="ARBA" id="ARBA00023004"/>
    </source>
</evidence>
<name>A0ABS7DHI1_9GAMM</name>
<dbReference type="InterPro" id="IPR038157">
    <property type="entry name" value="FeoA_core_dom"/>
</dbReference>